<dbReference type="EMBL" id="PEGA01000002">
    <property type="protein sequence ID" value="RLU13948.1"/>
    <property type="molecule type" value="Genomic_DNA"/>
</dbReference>
<gene>
    <name evidence="2" type="ORF">CS076_01985</name>
    <name evidence="1" type="ORF">CS078_21725</name>
</gene>
<organism evidence="2 4">
    <name type="scientific">Pseudomonas prosekii</name>
    <dbReference type="NCBI Taxonomy" id="1148509"/>
    <lineage>
        <taxon>Bacteria</taxon>
        <taxon>Pseudomonadati</taxon>
        <taxon>Pseudomonadota</taxon>
        <taxon>Gammaproteobacteria</taxon>
        <taxon>Pseudomonadales</taxon>
        <taxon>Pseudomonadaceae</taxon>
        <taxon>Pseudomonas</taxon>
    </lineage>
</organism>
<dbReference type="Proteomes" id="UP000282672">
    <property type="component" value="Unassembled WGS sequence"/>
</dbReference>
<dbReference type="EMBL" id="PEGB01000015">
    <property type="protein sequence ID" value="RLU06349.1"/>
    <property type="molecule type" value="Genomic_DNA"/>
</dbReference>
<evidence type="ECO:0000313" key="1">
    <source>
        <dbReference type="EMBL" id="RLU06349.1"/>
    </source>
</evidence>
<evidence type="ECO:0000313" key="4">
    <source>
        <dbReference type="Proteomes" id="UP000282672"/>
    </source>
</evidence>
<dbReference type="RefSeq" id="WP_121730941.1">
    <property type="nucleotide sequence ID" value="NZ_PEGA01000002.1"/>
</dbReference>
<accession>A0A3L8D2B7</accession>
<evidence type="ECO:0000313" key="2">
    <source>
        <dbReference type="EMBL" id="RLU13948.1"/>
    </source>
</evidence>
<evidence type="ECO:0000313" key="3">
    <source>
        <dbReference type="Proteomes" id="UP000282140"/>
    </source>
</evidence>
<sequence>MPAFGTEVLDELLARIHKSQSEVSGEDVPVFERLLALGLVQFNGEGGPDRYTEVSPTQLGTLRVLDPTGELQAWVDSELSKK</sequence>
<dbReference type="AlphaFoldDB" id="A0A3L8D2B7"/>
<keyword evidence="3" id="KW-1185">Reference proteome</keyword>
<protein>
    <submittedName>
        <fullName evidence="2">Uncharacterized protein</fullName>
    </submittedName>
</protein>
<dbReference type="Proteomes" id="UP000282140">
    <property type="component" value="Unassembled WGS sequence"/>
</dbReference>
<comment type="caution">
    <text evidence="2">The sequence shown here is derived from an EMBL/GenBank/DDBJ whole genome shotgun (WGS) entry which is preliminary data.</text>
</comment>
<proteinExistence type="predicted"/>
<name>A0A3L8D2B7_9PSED</name>
<reference evidence="3 4" key="1">
    <citation type="journal article" date="2018" name="Front. Microbiol.">
        <title>Discovery of Phloeophagus Beetles as a Source of Pseudomonas Strains That Produce Potentially New Bioactive Substances and Description of Pseudomonas bohemica sp. nov.</title>
        <authorList>
            <person name="Saati-Santamaria Z."/>
            <person name="Lopez-Mondejar R."/>
            <person name="Jimenez-Gomez A."/>
            <person name="Diez-Mendez A."/>
            <person name="Vetrovsky T."/>
            <person name="Igual J.M."/>
            <person name="Velazquez E."/>
            <person name="Kolarik M."/>
            <person name="Rivas R."/>
            <person name="Garcia-Fraile P."/>
        </authorList>
    </citation>
    <scope>NUCLEOTIDE SEQUENCE [LARGE SCALE GENOMIC DNA]</scope>
    <source>
        <strain evidence="2 4">A2-NA12</strain>
        <strain evidence="1 3">A2-NA13</strain>
    </source>
</reference>